<evidence type="ECO:0000313" key="3">
    <source>
        <dbReference type="Proteomes" id="UP000014974"/>
    </source>
</evidence>
<gene>
    <name evidence="2" type="ORF">ADICYQ_0269</name>
</gene>
<evidence type="ECO:0000313" key="2">
    <source>
        <dbReference type="EMBL" id="EPR71601.1"/>
    </source>
</evidence>
<organism evidence="2 3">
    <name type="scientific">Cyclobacterium qasimii M12-11B</name>
    <dbReference type="NCBI Taxonomy" id="641524"/>
    <lineage>
        <taxon>Bacteria</taxon>
        <taxon>Pseudomonadati</taxon>
        <taxon>Bacteroidota</taxon>
        <taxon>Cytophagia</taxon>
        <taxon>Cytophagales</taxon>
        <taxon>Cyclobacteriaceae</taxon>
        <taxon>Cyclobacterium</taxon>
    </lineage>
</organism>
<dbReference type="EMBL" id="ATNM01000013">
    <property type="protein sequence ID" value="EPR71601.1"/>
    <property type="molecule type" value="Genomic_DNA"/>
</dbReference>
<evidence type="ECO:0000256" key="1">
    <source>
        <dbReference type="SAM" id="MobiDB-lite"/>
    </source>
</evidence>
<sequence>MKTLRDKRFKFKLMVQGFPSKYSPTSFSGKESPQTQLFQY</sequence>
<comment type="caution">
    <text evidence="2">The sequence shown here is derived from an EMBL/GenBank/DDBJ whole genome shotgun (WGS) entry which is preliminary data.</text>
</comment>
<proteinExistence type="predicted"/>
<name>S7VNQ6_9BACT</name>
<reference evidence="2 3" key="1">
    <citation type="journal article" date="2013" name="Genome Announc.">
        <title>Draft Genome Sequence of Cyclobacterium qasimii Strain M12-11BT, Isolated from Arctic Marine Sediment.</title>
        <authorList>
            <person name="Shivaji S."/>
            <person name="Ara S."/>
            <person name="Singh A."/>
            <person name="Kumar Pinnaka A."/>
        </authorList>
    </citation>
    <scope>NUCLEOTIDE SEQUENCE [LARGE SCALE GENOMIC DNA]</scope>
    <source>
        <strain evidence="2 3">M12-11B</strain>
    </source>
</reference>
<dbReference type="Proteomes" id="UP000014974">
    <property type="component" value="Unassembled WGS sequence"/>
</dbReference>
<accession>S7VNQ6</accession>
<feature type="compositionally biased region" description="Polar residues" evidence="1">
    <location>
        <begin position="22"/>
        <end position="40"/>
    </location>
</feature>
<dbReference type="AlphaFoldDB" id="S7VNQ6"/>
<protein>
    <submittedName>
        <fullName evidence="2">Uncharacterized protein</fullName>
    </submittedName>
</protein>
<feature type="region of interest" description="Disordered" evidence="1">
    <location>
        <begin position="20"/>
        <end position="40"/>
    </location>
</feature>